<dbReference type="GO" id="GO:0005179">
    <property type="term" value="F:hormone activity"/>
    <property type="evidence" value="ECO:0007669"/>
    <property type="project" value="UniProtKB-KW"/>
</dbReference>
<keyword evidence="3" id="KW-0372">Hormone</keyword>
<accession>A0AAV5U3R5</accession>
<gene>
    <name evidence="5" type="ORF">PENTCL1PPCAC_23591</name>
</gene>
<comment type="similarity">
    <text evidence="1">Belongs to the stanniocalcin family.</text>
</comment>
<comment type="subunit">
    <text evidence="2">Homodimer; disulfide-linked.</text>
</comment>
<evidence type="ECO:0000256" key="2">
    <source>
        <dbReference type="ARBA" id="ARBA00011748"/>
    </source>
</evidence>
<evidence type="ECO:0000256" key="3">
    <source>
        <dbReference type="ARBA" id="ARBA00022702"/>
    </source>
</evidence>
<dbReference type="Proteomes" id="UP001432027">
    <property type="component" value="Unassembled WGS sequence"/>
</dbReference>
<dbReference type="EMBL" id="BTSX01000005">
    <property type="protein sequence ID" value="GMT01417.1"/>
    <property type="molecule type" value="Genomic_DNA"/>
</dbReference>
<dbReference type="GO" id="GO:0006874">
    <property type="term" value="P:intracellular calcium ion homeostasis"/>
    <property type="evidence" value="ECO:0007669"/>
    <property type="project" value="TreeGrafter"/>
</dbReference>
<dbReference type="PANTHER" id="PTHR11245">
    <property type="entry name" value="STANNIOCALCIN"/>
    <property type="match status" value="1"/>
</dbReference>
<keyword evidence="4" id="KW-1015">Disulfide bond</keyword>
<evidence type="ECO:0000256" key="1">
    <source>
        <dbReference type="ARBA" id="ARBA00008693"/>
    </source>
</evidence>
<sequence>QLLPILFLPQVSESMKMVKLKSVIQYVVNDRHSGLRERLYIRPLLIHHFCNGFSIDFLLSLYEHRITLTQPQLVKYCTIFTKIYKKAGKVIHELMANHSKCDKIISIAKKDKKTKEQADLTCEMTEKFPFLLNQWIPPTSEKMAGDQTEWKRTGCDFYIYYTFFAITQLHELGYLLSDVLISEIVRITVHNIPSSVCCGLHARLWAVKYIQTVIKRNKARL</sequence>
<dbReference type="GO" id="GO:0005615">
    <property type="term" value="C:extracellular space"/>
    <property type="evidence" value="ECO:0007669"/>
    <property type="project" value="TreeGrafter"/>
</dbReference>
<protein>
    <submittedName>
        <fullName evidence="5">Uncharacterized protein</fullName>
    </submittedName>
</protein>
<reference evidence="5" key="1">
    <citation type="submission" date="2023-10" db="EMBL/GenBank/DDBJ databases">
        <title>Genome assembly of Pristionchus species.</title>
        <authorList>
            <person name="Yoshida K."/>
            <person name="Sommer R.J."/>
        </authorList>
    </citation>
    <scope>NUCLEOTIDE SEQUENCE</scope>
    <source>
        <strain evidence="5">RS0144</strain>
    </source>
</reference>
<feature type="non-terminal residue" evidence="5">
    <location>
        <position position="1"/>
    </location>
</feature>
<proteinExistence type="inferred from homology"/>
<dbReference type="PANTHER" id="PTHR11245:SF6">
    <property type="entry name" value="DUF19 DOMAIN-CONTAINING PROTEIN"/>
    <property type="match status" value="1"/>
</dbReference>
<dbReference type="AlphaFoldDB" id="A0AAV5U3R5"/>
<keyword evidence="6" id="KW-1185">Reference proteome</keyword>
<evidence type="ECO:0000313" key="5">
    <source>
        <dbReference type="EMBL" id="GMT01417.1"/>
    </source>
</evidence>
<name>A0AAV5U3R5_9BILA</name>
<evidence type="ECO:0000313" key="6">
    <source>
        <dbReference type="Proteomes" id="UP001432027"/>
    </source>
</evidence>
<evidence type="ECO:0000256" key="4">
    <source>
        <dbReference type="ARBA" id="ARBA00023157"/>
    </source>
</evidence>
<organism evidence="5 6">
    <name type="scientific">Pristionchus entomophagus</name>
    <dbReference type="NCBI Taxonomy" id="358040"/>
    <lineage>
        <taxon>Eukaryota</taxon>
        <taxon>Metazoa</taxon>
        <taxon>Ecdysozoa</taxon>
        <taxon>Nematoda</taxon>
        <taxon>Chromadorea</taxon>
        <taxon>Rhabditida</taxon>
        <taxon>Rhabditina</taxon>
        <taxon>Diplogasteromorpha</taxon>
        <taxon>Diplogasteroidea</taxon>
        <taxon>Neodiplogasteridae</taxon>
        <taxon>Pristionchus</taxon>
    </lineage>
</organism>
<dbReference type="InterPro" id="IPR004978">
    <property type="entry name" value="Stanniocalcin"/>
</dbReference>
<comment type="caution">
    <text evidence="5">The sequence shown here is derived from an EMBL/GenBank/DDBJ whole genome shotgun (WGS) entry which is preliminary data.</text>
</comment>